<dbReference type="PANTHER" id="PTHR12166">
    <property type="entry name" value="CALCIUM-DEPENDENT SECRETION ACTIVATOR"/>
    <property type="match status" value="1"/>
</dbReference>
<dbReference type="Pfam" id="PF00169">
    <property type="entry name" value="PH"/>
    <property type="match status" value="1"/>
</dbReference>
<dbReference type="GO" id="GO:1990504">
    <property type="term" value="P:dense core granule exocytosis"/>
    <property type="evidence" value="ECO:0007669"/>
    <property type="project" value="InterPro"/>
</dbReference>
<evidence type="ECO:0000256" key="2">
    <source>
        <dbReference type="ARBA" id="ARBA00022483"/>
    </source>
</evidence>
<dbReference type="GO" id="GO:0030659">
    <property type="term" value="C:cytoplasmic vesicle membrane"/>
    <property type="evidence" value="ECO:0007669"/>
    <property type="project" value="UniProtKB-SubCell"/>
</dbReference>
<dbReference type="InterPro" id="IPR033227">
    <property type="entry name" value="CAPS"/>
</dbReference>
<evidence type="ECO:0000256" key="4">
    <source>
        <dbReference type="ARBA" id="ARBA00022837"/>
    </source>
</evidence>
<dbReference type="InterPro" id="IPR057457">
    <property type="entry name" value="CAPS_C2"/>
</dbReference>
<dbReference type="SUPFAM" id="SSF50729">
    <property type="entry name" value="PH domain-like"/>
    <property type="match status" value="1"/>
</dbReference>
<dbReference type="GO" id="GO:0046872">
    <property type="term" value="F:metal ion binding"/>
    <property type="evidence" value="ECO:0007669"/>
    <property type="project" value="UniProtKB-KW"/>
</dbReference>
<dbReference type="InterPro" id="IPR010439">
    <property type="entry name" value="MUN_dom"/>
</dbReference>
<protein>
    <submittedName>
        <fullName evidence="8">Calcium-dependent secretion activator</fullName>
    </submittedName>
</protein>
<name>A0A177B8W4_9BILA</name>
<evidence type="ECO:0000259" key="7">
    <source>
        <dbReference type="PROSITE" id="PS50003"/>
    </source>
</evidence>
<dbReference type="OrthoDB" id="10063282at2759"/>
<feature type="region of interest" description="Disordered" evidence="6">
    <location>
        <begin position="229"/>
        <end position="256"/>
    </location>
</feature>
<dbReference type="EMBL" id="LWCA01000201">
    <property type="protein sequence ID" value="OAF70001.1"/>
    <property type="molecule type" value="Genomic_DNA"/>
</dbReference>
<proteinExistence type="predicted"/>
<dbReference type="PROSITE" id="PS50003">
    <property type="entry name" value="PH_DOMAIN"/>
    <property type="match status" value="1"/>
</dbReference>
<evidence type="ECO:0000256" key="1">
    <source>
        <dbReference type="ARBA" id="ARBA00004156"/>
    </source>
</evidence>
<comment type="subcellular location">
    <subcellularLocation>
        <location evidence="1">Cytoplasmic vesicle membrane</location>
    </subcellularLocation>
</comment>
<keyword evidence="4" id="KW-0106">Calcium</keyword>
<keyword evidence="5" id="KW-0968">Cytoplasmic vesicle</keyword>
<gene>
    <name evidence="8" type="ORF">A3Q56_02221</name>
</gene>
<evidence type="ECO:0000256" key="3">
    <source>
        <dbReference type="ARBA" id="ARBA00022723"/>
    </source>
</evidence>
<comment type="caution">
    <text evidence="8">The sequence shown here is derived from an EMBL/GenBank/DDBJ whole genome shotgun (WGS) entry which is preliminary data.</text>
</comment>
<keyword evidence="2" id="KW-0268">Exocytosis</keyword>
<keyword evidence="9" id="KW-1185">Reference proteome</keyword>
<evidence type="ECO:0000256" key="5">
    <source>
        <dbReference type="ARBA" id="ARBA00023329"/>
    </source>
</evidence>
<sequence length="1411" mass="165009">MIIWLILIDLVMYNKKYVTKIDIDNISKVKLKKMLQESSDEEVESVNKMAMYNEIYNQFDIKNQEFNTNSSNQTTPKSNVIETPFTEKKEIELKMTKSSFKNVSNASQFCQSTKSTTSPIFFRLDRNNISSSSSKSGEKKNLKRNTTQIINESLRLSISHMNIFENHDNILNFNDLKKSEHRKYSLFSPNQSRNSKNEKDLLPSPNNQQMDENVMISLNQMDSSDISNISVTDSNDFPKQSSHETAQNHNKTSPSQSSELFCHTFDNLFNANDSDCHIRRNLQLYVLVIRCIASPFNAKQCTNFAAKPMAINWETFNIMKNRFSEFITGQLVIDNVDVAFMTASKYHYNEFLCKPISERMINSKTFTIDDFHTIFKNHIKYYLDSLPEIEGLSKSSMKKMWLNIYFEIVKPCEDVRKSALDSDVLSKDQMYSLVQEMLKIKKYQHQIFYNLCQLDNMDEQAAQIRRELVNRMNFINQMDAEKNYPKFVIKEMELLYIEEQRLIINNLMETLESVPIIKNVSESRLSLNKLKRTKKIKLANTPKTLSRVLSSLEEKNSIRRNDAILEFKMAVIIIKISGLKSIQDNKIIYCTMELDNGQKFQTTQANISNPIFDVQADFKFSYPLPNLKIRLFLESSNILKIDDREIAKIHMDITPYTRKISEVHRMINTKHITDKIDIGLNVIVERPTELKHCGYLYVAGKKLWKKWKLRYFALTQISQYKFALCNYKPKKNQPIDIISLEGFTVYYCDSEQDDLSEFEKDSSKLYFFSVVKEGESYKFATAEQNERIMWVQAIYRATGQLDKPVISSVSNNDISNTTSKFEPKLQKKNNVLEECVQSNPIKIDHYRMFKVLLRFIYKHRFNDGTASQGYLSAAQLFIIDEYCSRYGVRGCYRHLSIIEELLGYMEEGILINPNVLNTSYSFCASHTNGHRPDNEATVFEEERNYFNIIKGKLRTSIASQITEFRERFPHNRPPNMLKDTFTLLDRVILKSFSSKESYTETCKIISQCLEEAFLNIYTTTSEKYLLVDNENFNLMLEDIYSLAEDIIIINEDIDDNYRKAFEFYKDMIQEFNEKLWALYTVDMESVLIKTPKNNWIIFDLFYLLNDFIISNENLINGKFHKCVYDLFSAPVVDYIHFVEEESQNLININLEFEKWNPTTLCCKSIDKILNILDNQFVKNLNWCDTVFNEHLIERFAQVSKSSIKMLLNKLENICTQSLKNLTIHFKATIPNCALITFNALELSRLHIDNDEKIIIVIDNLKASMLNAVIETLCLTTNKMLVKLSRYDKGTLKNSLFSIGNFDGGFEFEYIDFVRTNIEKIQILITDDIFVIKLLQMWYFRKIQILNRWLCERTGLPLSDYQSNVMSVLLEKTYHDFELYGVGKPDLDIKAYENISLRLKSEVSTIKLKRKK</sequence>
<dbReference type="Pfam" id="PF25341">
    <property type="entry name" value="C2_CAPS"/>
    <property type="match status" value="1"/>
</dbReference>
<dbReference type="Proteomes" id="UP000078046">
    <property type="component" value="Unassembled WGS sequence"/>
</dbReference>
<organism evidence="8 9">
    <name type="scientific">Intoshia linei</name>
    <dbReference type="NCBI Taxonomy" id="1819745"/>
    <lineage>
        <taxon>Eukaryota</taxon>
        <taxon>Metazoa</taxon>
        <taxon>Spiralia</taxon>
        <taxon>Lophotrochozoa</taxon>
        <taxon>Mesozoa</taxon>
        <taxon>Orthonectida</taxon>
        <taxon>Rhopaluridae</taxon>
        <taxon>Intoshia</taxon>
    </lineage>
</organism>
<reference evidence="8 9" key="1">
    <citation type="submission" date="2016-04" db="EMBL/GenBank/DDBJ databases">
        <title>The genome of Intoshia linei affirms orthonectids as highly simplified spiralians.</title>
        <authorList>
            <person name="Mikhailov K.V."/>
            <person name="Slusarev G.S."/>
            <person name="Nikitin M.A."/>
            <person name="Logacheva M.D."/>
            <person name="Penin A."/>
            <person name="Aleoshin V."/>
            <person name="Panchin Y.V."/>
        </authorList>
    </citation>
    <scope>NUCLEOTIDE SEQUENCE [LARGE SCALE GENOMIC DNA]</scope>
    <source>
        <strain evidence="8">Intl2013</strain>
        <tissue evidence="8">Whole animal</tissue>
    </source>
</reference>
<accession>A0A177B8W4</accession>
<evidence type="ECO:0000313" key="8">
    <source>
        <dbReference type="EMBL" id="OAF70001.1"/>
    </source>
</evidence>
<dbReference type="PANTHER" id="PTHR12166:SF8">
    <property type="entry name" value="CALCIUM-DEPENDENT SECRETION ACTIVATOR"/>
    <property type="match status" value="1"/>
</dbReference>
<feature type="domain" description="PH" evidence="7">
    <location>
        <begin position="689"/>
        <end position="799"/>
    </location>
</feature>
<dbReference type="SMART" id="SM00233">
    <property type="entry name" value="PH"/>
    <property type="match status" value="1"/>
</dbReference>
<dbReference type="InterPro" id="IPR001849">
    <property type="entry name" value="PH_domain"/>
</dbReference>
<dbReference type="Pfam" id="PF06292">
    <property type="entry name" value="MUN"/>
    <property type="match status" value="1"/>
</dbReference>
<keyword evidence="3" id="KW-0479">Metal-binding</keyword>
<evidence type="ECO:0000256" key="6">
    <source>
        <dbReference type="SAM" id="MobiDB-lite"/>
    </source>
</evidence>
<dbReference type="Gene3D" id="2.30.29.30">
    <property type="entry name" value="Pleckstrin-homology domain (PH domain)/Phosphotyrosine-binding domain (PTB)"/>
    <property type="match status" value="1"/>
</dbReference>
<dbReference type="GO" id="GO:0098793">
    <property type="term" value="C:presynapse"/>
    <property type="evidence" value="ECO:0007669"/>
    <property type="project" value="GOC"/>
</dbReference>
<feature type="region of interest" description="Disordered" evidence="6">
    <location>
        <begin position="186"/>
        <end position="208"/>
    </location>
</feature>
<dbReference type="GO" id="GO:0016079">
    <property type="term" value="P:synaptic vesicle exocytosis"/>
    <property type="evidence" value="ECO:0007669"/>
    <property type="project" value="InterPro"/>
</dbReference>
<dbReference type="InterPro" id="IPR011993">
    <property type="entry name" value="PH-like_dom_sf"/>
</dbReference>
<evidence type="ECO:0000313" key="9">
    <source>
        <dbReference type="Proteomes" id="UP000078046"/>
    </source>
</evidence>